<evidence type="ECO:0000256" key="3">
    <source>
        <dbReference type="ARBA" id="ARBA00022692"/>
    </source>
</evidence>
<evidence type="ECO:0000256" key="1">
    <source>
        <dbReference type="ARBA" id="ARBA00004651"/>
    </source>
</evidence>
<organism evidence="7 8">
    <name type="scientific">Phenylobacterium deserti</name>
    <dbReference type="NCBI Taxonomy" id="1914756"/>
    <lineage>
        <taxon>Bacteria</taxon>
        <taxon>Pseudomonadati</taxon>
        <taxon>Pseudomonadota</taxon>
        <taxon>Alphaproteobacteria</taxon>
        <taxon>Caulobacterales</taxon>
        <taxon>Caulobacteraceae</taxon>
        <taxon>Phenylobacterium</taxon>
    </lineage>
</organism>
<dbReference type="PANTHER" id="PTHR33529">
    <property type="entry name" value="SLR0882 PROTEIN-RELATED"/>
    <property type="match status" value="1"/>
</dbReference>
<evidence type="ECO:0000256" key="2">
    <source>
        <dbReference type="ARBA" id="ARBA00022475"/>
    </source>
</evidence>
<evidence type="ECO:0000256" key="6">
    <source>
        <dbReference type="SAM" id="Phobius"/>
    </source>
</evidence>
<keyword evidence="5 6" id="KW-0472">Membrane</keyword>
<dbReference type="EMBL" id="QFYR01000002">
    <property type="protein sequence ID" value="RAK52923.1"/>
    <property type="molecule type" value="Genomic_DNA"/>
</dbReference>
<evidence type="ECO:0000313" key="8">
    <source>
        <dbReference type="Proteomes" id="UP000249725"/>
    </source>
</evidence>
<protein>
    <submittedName>
        <fullName evidence="7">LPS export ABC transporter permease LptF</fullName>
    </submittedName>
</protein>
<accession>A0A328ADL3</accession>
<gene>
    <name evidence="7" type="primary">lptF</name>
    <name evidence="7" type="ORF">DJ018_12160</name>
</gene>
<dbReference type="InterPro" id="IPR030922">
    <property type="entry name" value="LptF"/>
</dbReference>
<comment type="subcellular location">
    <subcellularLocation>
        <location evidence="1">Cell membrane</location>
        <topology evidence="1">Multi-pass membrane protein</topology>
    </subcellularLocation>
</comment>
<evidence type="ECO:0000256" key="4">
    <source>
        <dbReference type="ARBA" id="ARBA00022989"/>
    </source>
</evidence>
<feature type="transmembrane region" description="Helical" evidence="6">
    <location>
        <begin position="12"/>
        <end position="34"/>
    </location>
</feature>
<name>A0A328ADL3_9CAUL</name>
<proteinExistence type="predicted"/>
<keyword evidence="8" id="KW-1185">Reference proteome</keyword>
<sequence length="380" mass="42475">MRLIDRYLLRQLVGPTLLATMALTAVALLSQSLAGLDLLVNQRQSAFVFLKVTFLYMPQLINMVLPIAVFVAALVTLNRLHTDQEIVVCFAGGMSRWRVISPALRLASTIAFLALLLNLWIQPLAYRTLRQELFEVRTDLASTLVREGEFTEPAPGLTVYAQGVDGQGNISNLFIHQVKADGAATTYTADQGRIARRLGRPVLIMQKGSTQEFSERGVLNYLTFDEYVFDLSPLTNSDELIQYKPSDRYLHELMFPDLTQDWERRNRLSLLAEGHARLSTPLYNIAFMALALSAIIGGGFSRMGYGKRMAWIGAAAAVTRIIGFTVQSAAEESAWLNVLQYLVPLIAFALGMRSIFRQRVSRFIDIRRNRGPSIARRATA</sequence>
<dbReference type="GO" id="GO:0043190">
    <property type="term" value="C:ATP-binding cassette (ABC) transporter complex"/>
    <property type="evidence" value="ECO:0007669"/>
    <property type="project" value="InterPro"/>
</dbReference>
<dbReference type="RefSeq" id="WP_111515208.1">
    <property type="nucleotide sequence ID" value="NZ_QFYR01000002.1"/>
</dbReference>
<dbReference type="OrthoDB" id="8477889at2"/>
<keyword evidence="2" id="KW-1003">Cell membrane</keyword>
<evidence type="ECO:0000256" key="5">
    <source>
        <dbReference type="ARBA" id="ARBA00023136"/>
    </source>
</evidence>
<feature type="transmembrane region" description="Helical" evidence="6">
    <location>
        <begin position="103"/>
        <end position="121"/>
    </location>
</feature>
<feature type="transmembrane region" description="Helical" evidence="6">
    <location>
        <begin position="338"/>
        <end position="356"/>
    </location>
</feature>
<dbReference type="PANTHER" id="PTHR33529:SF6">
    <property type="entry name" value="YJGP_YJGQ FAMILY PERMEASE"/>
    <property type="match status" value="1"/>
</dbReference>
<feature type="transmembrane region" description="Helical" evidence="6">
    <location>
        <begin position="282"/>
        <end position="300"/>
    </location>
</feature>
<dbReference type="Proteomes" id="UP000249725">
    <property type="component" value="Unassembled WGS sequence"/>
</dbReference>
<keyword evidence="4 6" id="KW-1133">Transmembrane helix</keyword>
<dbReference type="AlphaFoldDB" id="A0A328ADL3"/>
<dbReference type="Pfam" id="PF03739">
    <property type="entry name" value="LptF_LptG"/>
    <property type="match status" value="1"/>
</dbReference>
<reference evidence="8" key="1">
    <citation type="submission" date="2018-05" db="EMBL/GenBank/DDBJ databases">
        <authorList>
            <person name="Li X."/>
        </authorList>
    </citation>
    <scope>NUCLEOTIDE SEQUENCE [LARGE SCALE GENOMIC DNA]</scope>
    <source>
        <strain evidence="8">YIM 73061</strain>
    </source>
</reference>
<comment type="caution">
    <text evidence="7">The sequence shown here is derived from an EMBL/GenBank/DDBJ whole genome shotgun (WGS) entry which is preliminary data.</text>
</comment>
<feature type="transmembrane region" description="Helical" evidence="6">
    <location>
        <begin position="54"/>
        <end position="77"/>
    </location>
</feature>
<dbReference type="NCBIfam" id="TIGR04407">
    <property type="entry name" value="LptF_YjgP"/>
    <property type="match status" value="1"/>
</dbReference>
<dbReference type="InterPro" id="IPR005495">
    <property type="entry name" value="LptG/LptF_permease"/>
</dbReference>
<dbReference type="GO" id="GO:0015920">
    <property type="term" value="P:lipopolysaccharide transport"/>
    <property type="evidence" value="ECO:0007669"/>
    <property type="project" value="TreeGrafter"/>
</dbReference>
<evidence type="ECO:0000313" key="7">
    <source>
        <dbReference type="EMBL" id="RAK52923.1"/>
    </source>
</evidence>
<dbReference type="GO" id="GO:0055085">
    <property type="term" value="P:transmembrane transport"/>
    <property type="evidence" value="ECO:0007669"/>
    <property type="project" value="InterPro"/>
</dbReference>
<feature type="transmembrane region" description="Helical" evidence="6">
    <location>
        <begin position="309"/>
        <end position="326"/>
    </location>
</feature>
<keyword evidence="3 6" id="KW-0812">Transmembrane</keyword>